<feature type="compositionally biased region" description="Polar residues" evidence="1">
    <location>
        <begin position="1"/>
        <end position="21"/>
    </location>
</feature>
<dbReference type="KEGG" id="ccro:CMC5_066460"/>
<feature type="region of interest" description="Disordered" evidence="1">
    <location>
        <begin position="1"/>
        <end position="45"/>
    </location>
</feature>
<evidence type="ECO:0000256" key="1">
    <source>
        <dbReference type="SAM" id="MobiDB-lite"/>
    </source>
</evidence>
<sequence>MANKAKNTQSPSNEKTSQQAPKISVRKLTIKTNVKAQQSRGYSAA</sequence>
<evidence type="ECO:0000313" key="3">
    <source>
        <dbReference type="Proteomes" id="UP000067626"/>
    </source>
</evidence>
<dbReference type="STRING" id="52.CMC5_066460"/>
<proteinExistence type="predicted"/>
<dbReference type="OrthoDB" id="9939580at2"/>
<dbReference type="Proteomes" id="UP000067626">
    <property type="component" value="Chromosome"/>
</dbReference>
<gene>
    <name evidence="2" type="ORF">CMC5_066460</name>
</gene>
<reference evidence="2 3" key="1">
    <citation type="submission" date="2015-07" db="EMBL/GenBank/DDBJ databases">
        <title>Genome analysis of myxobacterium Chondromyces crocatus Cm c5 reveals a high potential for natural compound synthesis and the genetic basis for the loss of fruiting body formation.</title>
        <authorList>
            <person name="Zaburannyi N."/>
            <person name="Bunk B."/>
            <person name="Maier J."/>
            <person name="Overmann J."/>
            <person name="Mueller R."/>
        </authorList>
    </citation>
    <scope>NUCLEOTIDE SEQUENCE [LARGE SCALE GENOMIC DNA]</scope>
    <source>
        <strain evidence="2 3">Cm c5</strain>
    </source>
</reference>
<dbReference type="EMBL" id="CP012159">
    <property type="protein sequence ID" value="AKT42420.1"/>
    <property type="molecule type" value="Genomic_DNA"/>
</dbReference>
<organism evidence="2 3">
    <name type="scientific">Chondromyces crocatus</name>
    <dbReference type="NCBI Taxonomy" id="52"/>
    <lineage>
        <taxon>Bacteria</taxon>
        <taxon>Pseudomonadati</taxon>
        <taxon>Myxococcota</taxon>
        <taxon>Polyangia</taxon>
        <taxon>Polyangiales</taxon>
        <taxon>Polyangiaceae</taxon>
        <taxon>Chondromyces</taxon>
    </lineage>
</organism>
<accession>A0A0K1ENB2</accession>
<dbReference type="RefSeq" id="WP_156339031.1">
    <property type="nucleotide sequence ID" value="NZ_CP012159.1"/>
</dbReference>
<keyword evidence="3" id="KW-1185">Reference proteome</keyword>
<dbReference type="AlphaFoldDB" id="A0A0K1ENB2"/>
<feature type="compositionally biased region" description="Polar residues" evidence="1">
    <location>
        <begin position="30"/>
        <end position="45"/>
    </location>
</feature>
<evidence type="ECO:0000313" key="2">
    <source>
        <dbReference type="EMBL" id="AKT42420.1"/>
    </source>
</evidence>
<protein>
    <submittedName>
        <fullName evidence="2">Uncharacterized protein</fullName>
    </submittedName>
</protein>
<name>A0A0K1ENB2_CHOCO</name>